<sequence>MVLAGDPTGSRLGLDLPAGTTVHGCGDAGRPILWISVTEPPAALWETLRAQHTRTGLWPLLLEGLRDDEPNRPWRTGELHPDPAAPDPAVHDVDAVLARRWRDVLPVKDEERAAIVPFGEGWPGLAAPGTLREDPDACAAEWACFIVLESWLTAPRIGLVPSARGADTLTDLGWRGPVNRESDMTTFSAVLRSWEDRFGARVVALGFATLYVSVAAPPTDRDHALRVAAEHLAFCPDNVRASDTPTLDAYAETLVDLDLWSFWWD</sequence>
<dbReference type="KEGG" id="pry:Prubr_61580"/>
<proteinExistence type="predicted"/>
<evidence type="ECO:0000313" key="2">
    <source>
        <dbReference type="EMBL" id="BCJ69137.1"/>
    </source>
</evidence>
<dbReference type="InterPro" id="IPR025349">
    <property type="entry name" value="DUF4253"/>
</dbReference>
<protein>
    <recommendedName>
        <fullName evidence="1">DUF4253 domain-containing protein</fullName>
    </recommendedName>
</protein>
<name>A0A810N797_9ACTN</name>
<gene>
    <name evidence="2" type="ORF">Prubr_61580</name>
</gene>
<dbReference type="Pfam" id="PF14062">
    <property type="entry name" value="DUF4253"/>
    <property type="match status" value="1"/>
</dbReference>
<keyword evidence="3" id="KW-1185">Reference proteome</keyword>
<evidence type="ECO:0000259" key="1">
    <source>
        <dbReference type="Pfam" id="PF14062"/>
    </source>
</evidence>
<organism evidence="2 3">
    <name type="scientific">Polymorphospora rubra</name>
    <dbReference type="NCBI Taxonomy" id="338584"/>
    <lineage>
        <taxon>Bacteria</taxon>
        <taxon>Bacillati</taxon>
        <taxon>Actinomycetota</taxon>
        <taxon>Actinomycetes</taxon>
        <taxon>Micromonosporales</taxon>
        <taxon>Micromonosporaceae</taxon>
        <taxon>Polymorphospora</taxon>
    </lineage>
</organism>
<reference evidence="2" key="1">
    <citation type="submission" date="2020-08" db="EMBL/GenBank/DDBJ databases">
        <title>Whole genome shotgun sequence of Polymorphospora rubra NBRC 101157.</title>
        <authorList>
            <person name="Komaki H."/>
            <person name="Tamura T."/>
        </authorList>
    </citation>
    <scope>NUCLEOTIDE SEQUENCE</scope>
    <source>
        <strain evidence="2">NBRC 101157</strain>
    </source>
</reference>
<dbReference type="AlphaFoldDB" id="A0A810N797"/>
<dbReference type="EMBL" id="AP023359">
    <property type="protein sequence ID" value="BCJ69137.1"/>
    <property type="molecule type" value="Genomic_DNA"/>
</dbReference>
<feature type="domain" description="DUF4253" evidence="1">
    <location>
        <begin position="156"/>
        <end position="265"/>
    </location>
</feature>
<accession>A0A810N797</accession>
<dbReference type="Proteomes" id="UP000680866">
    <property type="component" value="Chromosome"/>
</dbReference>
<evidence type="ECO:0000313" key="3">
    <source>
        <dbReference type="Proteomes" id="UP000680866"/>
    </source>
</evidence>